<feature type="region of interest" description="Disordered" evidence="1">
    <location>
        <begin position="1011"/>
        <end position="1050"/>
    </location>
</feature>
<sequence length="1955" mass="196470">MVGTGLPVKIGLEPKQAKRKEPSKLEADLELLKERIQLFGRSWAVTAAASGSTDPGCLLQAAKALAGLVALFGERKAAAYKSQTKHTAAKEAPWRGLLPALLAGSSAAAASRGLALPALAGLVGYMPEVVPIECCPLLVWQLDALVAPRSDAAAAAASAPAAAAAAATAAERLTAGAQVVMCLLALVPLWRAGGVRPYWQAGAGTARLGSHLRLCVAACAAHFPSPYPSQNDGSSTPGSNSHSSNARRGGSSSGTTGRGVAGPGRGPAGVAPLQSSLVFTGVTGPAALAALAAALRLASTLLQLQAGGLRRELLSREVAGSWVGLLLDAHDVATAAVAAAQAALQAAATVRGSSCNSSSSSTAGVLSEAWRVQALSLEMLRQLSSSRRFWAAVLLPPPLPEHAPGLAAAAPSATGAAAADAPGSAVAGAMAGRGAAVGTCLAARLLLGLSYHLGSCAPCSATGAGSSGPRISPGSNAALLTALVPLLAQPELWGRHRLSRLGIGGERGHAPAQQEQPAQQSAAPAAGGDFSRLQQLQLAREVAMQRLLAAVVQCAGANHWKLQPPSPSLRTADGATSGGASNDACSGSSSEPTLAQLELQRHFAGMRLLPVLAAALMPDAVPYGHKPHAAWAPLEAASGSVWEQALRAALVLASRAALQHTQDLDLFAPRMSPPVPGDGVAFADSMASSASWSACGSSCPGALPQPVPAALSRPEEQLAWAVAWQLLRQLAPLLPDVAAVAEVSEAVGAATAAAAAEADAHLSPAGSVPASPAAFLLLMQARASADSAYLQLRHFWAMGSSGSSSGALERPIGPEGGVAASGIAIKAVDVIETNVQSRVHTRPLPLLLKCTQVLAMAAHVGYSARHGGAGDGGGCGRPRADASAARADTATAAADGHEVDRLLAEWAHTPHEWRRWSSQQQRLYTLARCCLALAAAAAAVAPPTARLPPPLQPQQPQLEAAAYAGLHAALSGLLRTAAATPPEDLAAVLEQEPLGLQLQGALQHLARSGAGAVGTGSRRASRECTGGSSSGWAERDASSDSSSDSDDDGAGADATLASAAAPAAAAAVAGAAGAAARCWYAAVRLHEAAGGMVRGEVACLAAALLATCYGQLGAATAPMTGGCSTSPDPLAVTATPAAGFSASAIEEYADASFVARGAGGGGGINGSEAQPQLRSVAALVAAGCPVLRERLMGELQAAAAEAAPADTLLAGTAADAVGVGGEFGGGGGDGKDTVLGWRRHIQVALGQRVPWRALQAVLAYLSCGHVDMRRAAAGLEAGLAAGLAAPEAETQQHQAAAAVAKEVAALAVGLGLPELRALARGGMPRPGNTPPAPMPHLRPLQPTALLVLQPEPARAAAAPRSSSGGVQGEASGAAHSDGPGVPQAAPDAAAGEPSQRLAAGAEWNTHPHLEDQLSAVVRWEEQVMDAALRDSRALSRGYLAQASAADGDVAQAHPDPRLHLHLHVPPRPLLDMRLLLDTTEGSSGGWPADAVIAAPLLVTSRCGSSSKCVAAAAPAAGVGSVTAPPEPAPAAAAGAASAANSAAAAVHYRTALIPAHRVVLAASCEYFAALCSDRWQLQEPEAYGGGGGGAGAEAGQLCLRPCSCGPSYGRGLRGRGEAPPAPMPPAEPPARALALTTKLLRAPACDAEVLFAILHNLHPLAGAADRAPQGDAADAGPDGIGSGGGVRRGGCLAGMAAPLLQPSEAAAHAASAAAAAATAVCASCRELRLCIRMLQACNALLLPHLEGRVTDHILRLLWRCRRQRCTEAPADTAHEGPGGKDGHSSGGAHASDHEPGLPRSRRQHLQRLAPRCLLTAVRDGLVLQLPWLVAAASEALTTCFSSAEARQEADGEWQALPDATQRALLDAWARRARGAAVGSSSGGTGAAGGPAHTAAPRAVGLRGGTGTGLDKEFEDAPDWTKGLRDAARLVMVSLGEGPERPVSQAWTPRGLEDKL</sequence>
<gene>
    <name evidence="2" type="ORF">HXX76_009867</name>
</gene>
<feature type="compositionally biased region" description="Low complexity" evidence="1">
    <location>
        <begin position="510"/>
        <end position="526"/>
    </location>
</feature>
<feature type="region of interest" description="Disordered" evidence="1">
    <location>
        <begin position="1352"/>
        <end position="1397"/>
    </location>
</feature>
<reference evidence="2" key="1">
    <citation type="journal article" date="2020" name="bioRxiv">
        <title>Comparative genomics of Chlamydomonas.</title>
        <authorList>
            <person name="Craig R.J."/>
            <person name="Hasan A.R."/>
            <person name="Ness R.W."/>
            <person name="Keightley P.D."/>
        </authorList>
    </citation>
    <scope>NUCLEOTIDE SEQUENCE</scope>
    <source>
        <strain evidence="2">SAG 7.73</strain>
    </source>
</reference>
<feature type="region of interest" description="Disordered" evidence="1">
    <location>
        <begin position="1876"/>
        <end position="1915"/>
    </location>
</feature>
<dbReference type="EMBL" id="JAEHOC010000026">
    <property type="protein sequence ID" value="KAG2430894.1"/>
    <property type="molecule type" value="Genomic_DNA"/>
</dbReference>
<evidence type="ECO:0000256" key="1">
    <source>
        <dbReference type="SAM" id="MobiDB-lite"/>
    </source>
</evidence>
<dbReference type="Proteomes" id="UP000650467">
    <property type="component" value="Unassembled WGS sequence"/>
</dbReference>
<evidence type="ECO:0000313" key="3">
    <source>
        <dbReference type="Proteomes" id="UP000650467"/>
    </source>
</evidence>
<evidence type="ECO:0008006" key="4">
    <source>
        <dbReference type="Google" id="ProtNLM"/>
    </source>
</evidence>
<feature type="region of interest" description="Disordered" evidence="1">
    <location>
        <begin position="227"/>
        <end position="266"/>
    </location>
</feature>
<feature type="compositionally biased region" description="Low complexity" evidence="1">
    <location>
        <begin position="233"/>
        <end position="255"/>
    </location>
</feature>
<feature type="compositionally biased region" description="Low complexity" evidence="1">
    <location>
        <begin position="1889"/>
        <end position="1898"/>
    </location>
</feature>
<protein>
    <recommendedName>
        <fullName evidence="4">BTB domain-containing protein</fullName>
    </recommendedName>
</protein>
<name>A0A835SZ51_CHLIN</name>
<feature type="compositionally biased region" description="Low complexity" evidence="1">
    <location>
        <begin position="1352"/>
        <end position="1363"/>
    </location>
</feature>
<feature type="region of interest" description="Disordered" evidence="1">
    <location>
        <begin position="504"/>
        <end position="526"/>
    </location>
</feature>
<comment type="caution">
    <text evidence="2">The sequence shown here is derived from an EMBL/GenBank/DDBJ whole genome shotgun (WGS) entry which is preliminary data.</text>
</comment>
<keyword evidence="3" id="KW-1185">Reference proteome</keyword>
<accession>A0A835SZ51</accession>
<feature type="region of interest" description="Disordered" evidence="1">
    <location>
        <begin position="1768"/>
        <end position="1801"/>
    </location>
</feature>
<dbReference type="OrthoDB" id="551329at2759"/>
<dbReference type="CDD" id="cd18186">
    <property type="entry name" value="BTB_POZ_ZBTB_KLHL-like"/>
    <property type="match status" value="1"/>
</dbReference>
<feature type="region of interest" description="Disordered" evidence="1">
    <location>
        <begin position="562"/>
        <end position="591"/>
    </location>
</feature>
<feature type="compositionally biased region" description="Basic and acidic residues" evidence="1">
    <location>
        <begin position="1772"/>
        <end position="1783"/>
    </location>
</feature>
<proteinExistence type="predicted"/>
<feature type="compositionally biased region" description="Polar residues" evidence="1">
    <location>
        <begin position="578"/>
        <end position="591"/>
    </location>
</feature>
<evidence type="ECO:0000313" key="2">
    <source>
        <dbReference type="EMBL" id="KAG2430894.1"/>
    </source>
</evidence>
<organism evidence="2 3">
    <name type="scientific">Chlamydomonas incerta</name>
    <dbReference type="NCBI Taxonomy" id="51695"/>
    <lineage>
        <taxon>Eukaryota</taxon>
        <taxon>Viridiplantae</taxon>
        <taxon>Chlorophyta</taxon>
        <taxon>core chlorophytes</taxon>
        <taxon>Chlorophyceae</taxon>
        <taxon>CS clade</taxon>
        <taxon>Chlamydomonadales</taxon>
        <taxon>Chlamydomonadaceae</taxon>
        <taxon>Chlamydomonas</taxon>
    </lineage>
</organism>
<feature type="compositionally biased region" description="Gly residues" evidence="1">
    <location>
        <begin position="256"/>
        <end position="266"/>
    </location>
</feature>